<dbReference type="RefSeq" id="WP_092963155.1">
    <property type="nucleotide sequence ID" value="NZ_FOSQ01000020.1"/>
</dbReference>
<dbReference type="SUPFAM" id="SSF52540">
    <property type="entry name" value="P-loop containing nucleoside triphosphate hydrolases"/>
    <property type="match status" value="1"/>
</dbReference>
<comment type="catalytic activity">
    <reaction evidence="6">
        <text>GTP + H2O = GDP + phosphate + H(+)</text>
        <dbReference type="Rhea" id="RHEA:19669"/>
        <dbReference type="ChEBI" id="CHEBI:15377"/>
        <dbReference type="ChEBI" id="CHEBI:15378"/>
        <dbReference type="ChEBI" id="CHEBI:37565"/>
        <dbReference type="ChEBI" id="CHEBI:43474"/>
        <dbReference type="ChEBI" id="CHEBI:58189"/>
    </reaction>
    <physiologicalReaction direction="left-to-right" evidence="6">
        <dbReference type="Rhea" id="RHEA:19670"/>
    </physiologicalReaction>
</comment>
<dbReference type="STRING" id="1123062.SAMN02745775_12017"/>
<dbReference type="CDD" id="cd03112">
    <property type="entry name" value="CobW-like"/>
    <property type="match status" value="1"/>
</dbReference>
<dbReference type="SMART" id="SM00833">
    <property type="entry name" value="CobW_C"/>
    <property type="match status" value="1"/>
</dbReference>
<dbReference type="EMBL" id="FOSQ01000020">
    <property type="protein sequence ID" value="SFL10288.1"/>
    <property type="molecule type" value="Genomic_DNA"/>
</dbReference>
<dbReference type="GO" id="GO:0005737">
    <property type="term" value="C:cytoplasm"/>
    <property type="evidence" value="ECO:0007669"/>
    <property type="project" value="TreeGrafter"/>
</dbReference>
<evidence type="ECO:0000256" key="6">
    <source>
        <dbReference type="ARBA" id="ARBA00049117"/>
    </source>
</evidence>
<keyword evidence="9" id="KW-1185">Reference proteome</keyword>
<evidence type="ECO:0000256" key="4">
    <source>
        <dbReference type="ARBA" id="ARBA00034320"/>
    </source>
</evidence>
<proteinExistence type="inferred from homology"/>
<keyword evidence="3" id="KW-0143">Chaperone</keyword>
<keyword evidence="2" id="KW-0378">Hydrolase</keyword>
<comment type="function">
    <text evidence="5">Zinc chaperone that directly transfers zinc cofactor to target proteins, thereby activating them. Zinc is transferred from the CXCC motif in the GTPase domain to the zinc binding site in target proteins in a process requiring GTP hydrolysis.</text>
</comment>
<dbReference type="GO" id="GO:0016787">
    <property type="term" value="F:hydrolase activity"/>
    <property type="evidence" value="ECO:0007669"/>
    <property type="project" value="UniProtKB-KW"/>
</dbReference>
<evidence type="ECO:0000313" key="9">
    <source>
        <dbReference type="Proteomes" id="UP000199473"/>
    </source>
</evidence>
<evidence type="ECO:0000256" key="3">
    <source>
        <dbReference type="ARBA" id="ARBA00023186"/>
    </source>
</evidence>
<dbReference type="Pfam" id="PF07683">
    <property type="entry name" value="CobW_C"/>
    <property type="match status" value="1"/>
</dbReference>
<evidence type="ECO:0000256" key="1">
    <source>
        <dbReference type="ARBA" id="ARBA00022741"/>
    </source>
</evidence>
<gene>
    <name evidence="8" type="ORF">SAMN02745775_12017</name>
</gene>
<accession>A0A1I4EX33</accession>
<keyword evidence="1" id="KW-0547">Nucleotide-binding</keyword>
<dbReference type="InterPro" id="IPR003495">
    <property type="entry name" value="CobW/HypB/UreG_nucleotide-bd"/>
</dbReference>
<dbReference type="SUPFAM" id="SSF90002">
    <property type="entry name" value="Hypothetical protein YjiA, C-terminal domain"/>
    <property type="match status" value="1"/>
</dbReference>
<dbReference type="InterPro" id="IPR011629">
    <property type="entry name" value="CobW-like_C"/>
</dbReference>
<dbReference type="Gene3D" id="3.40.50.300">
    <property type="entry name" value="P-loop containing nucleotide triphosphate hydrolases"/>
    <property type="match status" value="1"/>
</dbReference>
<dbReference type="InterPro" id="IPR027417">
    <property type="entry name" value="P-loop_NTPase"/>
</dbReference>
<dbReference type="Proteomes" id="UP000199473">
    <property type="component" value="Unassembled WGS sequence"/>
</dbReference>
<evidence type="ECO:0000256" key="5">
    <source>
        <dbReference type="ARBA" id="ARBA00045658"/>
    </source>
</evidence>
<dbReference type="PANTHER" id="PTHR13748:SF62">
    <property type="entry name" value="COBW DOMAIN-CONTAINING PROTEIN"/>
    <property type="match status" value="1"/>
</dbReference>
<dbReference type="AlphaFoldDB" id="A0A1I4EX33"/>
<evidence type="ECO:0000259" key="7">
    <source>
        <dbReference type="SMART" id="SM00833"/>
    </source>
</evidence>
<feature type="domain" description="CobW C-terminal" evidence="7">
    <location>
        <begin position="224"/>
        <end position="319"/>
    </location>
</feature>
<dbReference type="InterPro" id="IPR051316">
    <property type="entry name" value="Zinc-reg_GTPase_activator"/>
</dbReference>
<dbReference type="InterPro" id="IPR036627">
    <property type="entry name" value="CobW-likC_sf"/>
</dbReference>
<comment type="similarity">
    <text evidence="4">Belongs to the SIMIBI class G3E GTPase family. ZNG1 subfamily.</text>
</comment>
<evidence type="ECO:0000256" key="2">
    <source>
        <dbReference type="ARBA" id="ARBA00022801"/>
    </source>
</evidence>
<dbReference type="PANTHER" id="PTHR13748">
    <property type="entry name" value="COBW-RELATED"/>
    <property type="match status" value="1"/>
</dbReference>
<protein>
    <submittedName>
        <fullName evidence="8">GTPase, G3E family</fullName>
    </submittedName>
</protein>
<evidence type="ECO:0000313" key="8">
    <source>
        <dbReference type="EMBL" id="SFL10288.1"/>
    </source>
</evidence>
<reference evidence="8 9" key="1">
    <citation type="submission" date="2016-10" db="EMBL/GenBank/DDBJ databases">
        <authorList>
            <person name="de Groot N.N."/>
        </authorList>
    </citation>
    <scope>NUCLEOTIDE SEQUENCE [LARGE SCALE GENOMIC DNA]</scope>
    <source>
        <strain evidence="8 9">DSM 19981</strain>
    </source>
</reference>
<organism evidence="8 9">
    <name type="scientific">Falsiroseomonas stagni DSM 19981</name>
    <dbReference type="NCBI Taxonomy" id="1123062"/>
    <lineage>
        <taxon>Bacteria</taxon>
        <taxon>Pseudomonadati</taxon>
        <taxon>Pseudomonadota</taxon>
        <taxon>Alphaproteobacteria</taxon>
        <taxon>Acetobacterales</taxon>
        <taxon>Roseomonadaceae</taxon>
        <taxon>Falsiroseomonas</taxon>
    </lineage>
</organism>
<dbReference type="Gene3D" id="3.30.1220.10">
    <property type="entry name" value="CobW-like, C-terminal domain"/>
    <property type="match status" value="1"/>
</dbReference>
<name>A0A1I4EX33_9PROT</name>
<dbReference type="Pfam" id="PF02492">
    <property type="entry name" value="cobW"/>
    <property type="match status" value="1"/>
</dbReference>
<dbReference type="GO" id="GO:0000166">
    <property type="term" value="F:nucleotide binding"/>
    <property type="evidence" value="ECO:0007669"/>
    <property type="project" value="UniProtKB-KW"/>
</dbReference>
<dbReference type="OrthoDB" id="9808822at2"/>
<sequence length="321" mass="34668">MNRLPVSILTGFLGSGKTTLLARALRDPALAGTLVLVNEAGEIALDHLLLEAVEERVVALPSGCLCCVVRDDMARALDRIATRRRAGDLPDVTRLVVETSGLADPAPLLYTLAALPALERDFRVDTVVTLVDAVHGARALDRHAESARQVAIADRILLTKCDVAEPADALLAQLRGLNAAAELLRSDACDDLPALLFRDAWHGDGRRGGWLRCEDVTPTHGAGIATHSLVLTQPPTRLSFARMLGRLAAERGEDLLRLKGLVEFADQPGAPVLINAVQHTLYTPERLAAWPDEDHRSRLVIIAQDMPRDELLDRFAEAGAA</sequence>